<sequence length="98" mass="11147">MQRAATIPRPARLALRRRSVAEQRVVRLLRGEMRGWPDAALVLGAQFARLRDLAARNALVIHRPGTPFLNPTELMLLGWLARAQRVASYRHRFHSDAS</sequence>
<evidence type="ECO:0000313" key="2">
    <source>
        <dbReference type="Proteomes" id="UP000241206"/>
    </source>
</evidence>
<dbReference type="RefSeq" id="WP_107395284.1">
    <property type="nucleotide sequence ID" value="NZ_PHHF01000058.1"/>
</dbReference>
<name>A0A2T4HT43_9SPHN</name>
<keyword evidence="2" id="KW-1185">Reference proteome</keyword>
<protein>
    <submittedName>
        <fullName evidence="1">Uncharacterized protein</fullName>
    </submittedName>
</protein>
<evidence type="ECO:0000313" key="1">
    <source>
        <dbReference type="EMBL" id="PTD18965.1"/>
    </source>
</evidence>
<organism evidence="1 2">
    <name type="scientific">Edaphosphingomonas fennica</name>
    <dbReference type="NCBI Taxonomy" id="114404"/>
    <lineage>
        <taxon>Bacteria</taxon>
        <taxon>Pseudomonadati</taxon>
        <taxon>Pseudomonadota</taxon>
        <taxon>Alphaproteobacteria</taxon>
        <taxon>Sphingomonadales</taxon>
        <taxon>Rhizorhabdaceae</taxon>
        <taxon>Edaphosphingomonas</taxon>
    </lineage>
</organism>
<comment type="caution">
    <text evidence="1">The sequence shown here is derived from an EMBL/GenBank/DDBJ whole genome shotgun (WGS) entry which is preliminary data.</text>
</comment>
<gene>
    <name evidence="1" type="ORF">CV103_13975</name>
</gene>
<dbReference type="Proteomes" id="UP000241206">
    <property type="component" value="Unassembled WGS sequence"/>
</dbReference>
<proteinExistence type="predicted"/>
<reference evidence="1 2" key="1">
    <citation type="submission" date="2017-11" db="EMBL/GenBank/DDBJ databases">
        <title>Sphingomonas oleivorans sp. nov., isolated from oil-contaminated soil.</title>
        <authorList>
            <person name="Wang L."/>
            <person name="Chen L."/>
        </authorList>
    </citation>
    <scope>NUCLEOTIDE SEQUENCE [LARGE SCALE GENOMIC DNA]</scope>
    <source>
        <strain evidence="1 2">K101</strain>
    </source>
</reference>
<accession>A0A2T4HT43</accession>
<dbReference type="EMBL" id="PHHF01000058">
    <property type="protein sequence ID" value="PTD18965.1"/>
    <property type="molecule type" value="Genomic_DNA"/>
</dbReference>
<dbReference type="AlphaFoldDB" id="A0A2T4HT43"/>